<protein>
    <submittedName>
        <fullName evidence="2">Uncharacterized protein LOC113204195</fullName>
    </submittedName>
</protein>
<proteinExistence type="predicted"/>
<dbReference type="OrthoDB" id="6375980at2759"/>
<accession>A0A9C6TXF6</accession>
<dbReference type="Proteomes" id="UP000504606">
    <property type="component" value="Unplaced"/>
</dbReference>
<evidence type="ECO:0000313" key="1">
    <source>
        <dbReference type="Proteomes" id="UP000504606"/>
    </source>
</evidence>
<dbReference type="KEGG" id="foc:113204195"/>
<reference evidence="2" key="1">
    <citation type="submission" date="2025-08" db="UniProtKB">
        <authorList>
            <consortium name="RefSeq"/>
        </authorList>
    </citation>
    <scope>IDENTIFICATION</scope>
    <source>
        <tissue evidence="2">Whole organism</tissue>
    </source>
</reference>
<dbReference type="GeneID" id="113204195"/>
<evidence type="ECO:0000313" key="2">
    <source>
        <dbReference type="RefSeq" id="XP_052124166.1"/>
    </source>
</evidence>
<dbReference type="RefSeq" id="XP_052124166.1">
    <property type="nucleotide sequence ID" value="XM_052268206.1"/>
</dbReference>
<gene>
    <name evidence="2" type="primary">LOC113204195</name>
</gene>
<keyword evidence="1" id="KW-1185">Reference proteome</keyword>
<name>A0A9C6TXF6_FRAOC</name>
<sequence>MTMVDVERESRWTELERLKQQGDWQGALVACSARHDPLLLWLQPTRDVLTFIGEAARRLGIRDVVSVGCGSGLFEWLLASATGLQVKGLEVNRGWWESRYSPPTFLNLVFPDDDRDRSAVEEALKGREDVGIMFCYFNDTSAFLEYMRVFRGRVLVVAGPGRGCTHATCHPQPFSTTIPAPWGLHSSTPIGNTGDFVAVYTR</sequence>
<organism evidence="1 2">
    <name type="scientific">Frankliniella occidentalis</name>
    <name type="common">Western flower thrips</name>
    <name type="synonym">Euthrips occidentalis</name>
    <dbReference type="NCBI Taxonomy" id="133901"/>
    <lineage>
        <taxon>Eukaryota</taxon>
        <taxon>Metazoa</taxon>
        <taxon>Ecdysozoa</taxon>
        <taxon>Arthropoda</taxon>
        <taxon>Hexapoda</taxon>
        <taxon>Insecta</taxon>
        <taxon>Pterygota</taxon>
        <taxon>Neoptera</taxon>
        <taxon>Paraneoptera</taxon>
        <taxon>Thysanoptera</taxon>
        <taxon>Terebrantia</taxon>
        <taxon>Thripoidea</taxon>
        <taxon>Thripidae</taxon>
        <taxon>Frankliniella</taxon>
    </lineage>
</organism>
<dbReference type="AlphaFoldDB" id="A0A9C6TXF6"/>